<dbReference type="GO" id="GO:0043565">
    <property type="term" value="F:sequence-specific DNA binding"/>
    <property type="evidence" value="ECO:0007669"/>
    <property type="project" value="InterPro"/>
</dbReference>
<feature type="domain" description="HTH araC/xylS-type" evidence="4">
    <location>
        <begin position="187"/>
        <end position="286"/>
    </location>
</feature>
<evidence type="ECO:0000256" key="2">
    <source>
        <dbReference type="ARBA" id="ARBA00023125"/>
    </source>
</evidence>
<keyword evidence="1" id="KW-0805">Transcription regulation</keyword>
<name>A0A1I3QIE4_9BURK</name>
<dbReference type="SMART" id="SM00342">
    <property type="entry name" value="HTH_ARAC"/>
    <property type="match status" value="1"/>
</dbReference>
<dbReference type="RefSeq" id="WP_091015625.1">
    <property type="nucleotide sequence ID" value="NZ_CP041743.1"/>
</dbReference>
<evidence type="ECO:0000259" key="4">
    <source>
        <dbReference type="PROSITE" id="PS01124"/>
    </source>
</evidence>
<sequence length="288" mass="31721">MIRAEHGVKATVLDTWDLPGVTRIVMSLRWQTEPGWIELSFEQPVLCMAVEEIGGRCQVRMCADRPVQGEYFGTGHLSLIATGQPVAIHATEMLRARLVFYLFDPAGAHCLSPAETRPIVEMQSRYMFRNEPVQVCAEILGRHDKSEGDSYGFHLARALIAALHGVACAPLASVSPFARKLTGNTMEAISTHILDHLDQPVTVEALAHIASIPMAQFGAAFRDATSLSVQRWQMDARVRRAQRLMIDTPAECLAKVAALAGFADQGHLSRVFVEIVGTTPTAWIHQNR</sequence>
<organism evidence="5 6">
    <name type="scientific">Paraburkholderia megapolitana</name>
    <dbReference type="NCBI Taxonomy" id="420953"/>
    <lineage>
        <taxon>Bacteria</taxon>
        <taxon>Pseudomonadati</taxon>
        <taxon>Pseudomonadota</taxon>
        <taxon>Betaproteobacteria</taxon>
        <taxon>Burkholderiales</taxon>
        <taxon>Burkholderiaceae</taxon>
        <taxon>Paraburkholderia</taxon>
    </lineage>
</organism>
<dbReference type="InterPro" id="IPR050204">
    <property type="entry name" value="AraC_XylS_family_regulators"/>
</dbReference>
<dbReference type="PROSITE" id="PS01124">
    <property type="entry name" value="HTH_ARAC_FAMILY_2"/>
    <property type="match status" value="1"/>
</dbReference>
<protein>
    <submittedName>
        <fullName evidence="5">AraC-type DNA-binding protein</fullName>
    </submittedName>
</protein>
<dbReference type="InterPro" id="IPR018060">
    <property type="entry name" value="HTH_AraC"/>
</dbReference>
<dbReference type="PROSITE" id="PS00041">
    <property type="entry name" value="HTH_ARAC_FAMILY_1"/>
    <property type="match status" value="1"/>
</dbReference>
<dbReference type="PANTHER" id="PTHR46796:SF6">
    <property type="entry name" value="ARAC SUBFAMILY"/>
    <property type="match status" value="1"/>
</dbReference>
<dbReference type="GO" id="GO:0003700">
    <property type="term" value="F:DNA-binding transcription factor activity"/>
    <property type="evidence" value="ECO:0007669"/>
    <property type="project" value="InterPro"/>
</dbReference>
<accession>A0A1I3QIE4</accession>
<dbReference type="InterPro" id="IPR009057">
    <property type="entry name" value="Homeodomain-like_sf"/>
</dbReference>
<dbReference type="InterPro" id="IPR018062">
    <property type="entry name" value="HTH_AraC-typ_CS"/>
</dbReference>
<dbReference type="STRING" id="420953.SAMN05192543_106385"/>
<dbReference type="AlphaFoldDB" id="A0A1I3QIE4"/>
<reference evidence="5 6" key="1">
    <citation type="submission" date="2016-10" db="EMBL/GenBank/DDBJ databases">
        <authorList>
            <person name="de Groot N.N."/>
        </authorList>
    </citation>
    <scope>NUCLEOTIDE SEQUENCE [LARGE SCALE GENOMIC DNA]</scope>
    <source>
        <strain evidence="5 6">LMG 23650</strain>
    </source>
</reference>
<evidence type="ECO:0000313" key="6">
    <source>
        <dbReference type="Proteomes" id="UP000199548"/>
    </source>
</evidence>
<dbReference type="SUPFAM" id="SSF46689">
    <property type="entry name" value="Homeodomain-like"/>
    <property type="match status" value="1"/>
</dbReference>
<keyword evidence="6" id="KW-1185">Reference proteome</keyword>
<dbReference type="PANTHER" id="PTHR46796">
    <property type="entry name" value="HTH-TYPE TRANSCRIPTIONAL ACTIVATOR RHAS-RELATED"/>
    <property type="match status" value="1"/>
</dbReference>
<dbReference type="EMBL" id="FOQU01000006">
    <property type="protein sequence ID" value="SFJ33530.1"/>
    <property type="molecule type" value="Genomic_DNA"/>
</dbReference>
<dbReference type="Proteomes" id="UP000199548">
    <property type="component" value="Unassembled WGS sequence"/>
</dbReference>
<dbReference type="OrthoDB" id="9809338at2"/>
<keyword evidence="2 5" id="KW-0238">DNA-binding</keyword>
<dbReference type="Gene3D" id="1.10.10.60">
    <property type="entry name" value="Homeodomain-like"/>
    <property type="match status" value="1"/>
</dbReference>
<proteinExistence type="predicted"/>
<gene>
    <name evidence="5" type="ORF">SAMN05192543_106385</name>
</gene>
<evidence type="ECO:0000256" key="1">
    <source>
        <dbReference type="ARBA" id="ARBA00023015"/>
    </source>
</evidence>
<evidence type="ECO:0000256" key="3">
    <source>
        <dbReference type="ARBA" id="ARBA00023163"/>
    </source>
</evidence>
<dbReference type="Pfam" id="PF12833">
    <property type="entry name" value="HTH_18"/>
    <property type="match status" value="1"/>
</dbReference>
<evidence type="ECO:0000313" key="5">
    <source>
        <dbReference type="EMBL" id="SFJ33530.1"/>
    </source>
</evidence>
<keyword evidence="3" id="KW-0804">Transcription</keyword>